<keyword evidence="5" id="KW-0539">Nucleus</keyword>
<gene>
    <name evidence="8" type="ORF">BDV98DRAFT_564657</name>
</gene>
<dbReference type="Proteomes" id="UP000305067">
    <property type="component" value="Unassembled WGS sequence"/>
</dbReference>
<evidence type="ECO:0000256" key="7">
    <source>
        <dbReference type="SAM" id="MobiDB-lite"/>
    </source>
</evidence>
<keyword evidence="9" id="KW-1185">Reference proteome</keyword>
<dbReference type="AlphaFoldDB" id="A0A5C3QQ62"/>
<evidence type="ECO:0000256" key="5">
    <source>
        <dbReference type="ARBA" id="ARBA00023242"/>
    </source>
</evidence>
<evidence type="ECO:0000256" key="3">
    <source>
        <dbReference type="ARBA" id="ARBA00021704"/>
    </source>
</evidence>
<name>A0A5C3QQ62_9AGAR</name>
<protein>
    <recommendedName>
        <fullName evidence="3">tRNA (adenine(58)-N(1))-methyltransferase non-catalytic subunit TRM6</fullName>
    </recommendedName>
    <alternativeName>
        <fullName evidence="6">tRNA(m1A58)-methyltransferase subunit TRM6</fullName>
    </alternativeName>
</protein>
<reference evidence="8 9" key="1">
    <citation type="journal article" date="2019" name="Nat. Ecol. Evol.">
        <title>Megaphylogeny resolves global patterns of mushroom evolution.</title>
        <authorList>
            <person name="Varga T."/>
            <person name="Krizsan K."/>
            <person name="Foldi C."/>
            <person name="Dima B."/>
            <person name="Sanchez-Garcia M."/>
            <person name="Sanchez-Ramirez S."/>
            <person name="Szollosi G.J."/>
            <person name="Szarkandi J.G."/>
            <person name="Papp V."/>
            <person name="Albert L."/>
            <person name="Andreopoulos W."/>
            <person name="Angelini C."/>
            <person name="Antonin V."/>
            <person name="Barry K.W."/>
            <person name="Bougher N.L."/>
            <person name="Buchanan P."/>
            <person name="Buyck B."/>
            <person name="Bense V."/>
            <person name="Catcheside P."/>
            <person name="Chovatia M."/>
            <person name="Cooper J."/>
            <person name="Damon W."/>
            <person name="Desjardin D."/>
            <person name="Finy P."/>
            <person name="Geml J."/>
            <person name="Haridas S."/>
            <person name="Hughes K."/>
            <person name="Justo A."/>
            <person name="Karasinski D."/>
            <person name="Kautmanova I."/>
            <person name="Kiss B."/>
            <person name="Kocsube S."/>
            <person name="Kotiranta H."/>
            <person name="LaButti K.M."/>
            <person name="Lechner B.E."/>
            <person name="Liimatainen K."/>
            <person name="Lipzen A."/>
            <person name="Lukacs Z."/>
            <person name="Mihaltcheva S."/>
            <person name="Morgado L.N."/>
            <person name="Niskanen T."/>
            <person name="Noordeloos M.E."/>
            <person name="Ohm R.A."/>
            <person name="Ortiz-Santana B."/>
            <person name="Ovrebo C."/>
            <person name="Racz N."/>
            <person name="Riley R."/>
            <person name="Savchenko A."/>
            <person name="Shiryaev A."/>
            <person name="Soop K."/>
            <person name="Spirin V."/>
            <person name="Szebenyi C."/>
            <person name="Tomsovsky M."/>
            <person name="Tulloss R.E."/>
            <person name="Uehling J."/>
            <person name="Grigoriev I.V."/>
            <person name="Vagvolgyi C."/>
            <person name="Papp T."/>
            <person name="Martin F.M."/>
            <person name="Miettinen O."/>
            <person name="Hibbett D.S."/>
            <person name="Nagy L.G."/>
        </authorList>
    </citation>
    <scope>NUCLEOTIDE SEQUENCE [LARGE SCALE GENOMIC DNA]</scope>
    <source>
        <strain evidence="8 9">CBS 309.79</strain>
    </source>
</reference>
<evidence type="ECO:0000256" key="6">
    <source>
        <dbReference type="ARBA" id="ARBA00032319"/>
    </source>
</evidence>
<accession>A0A5C3QQ62</accession>
<dbReference type="STRING" id="1884261.A0A5C3QQ62"/>
<evidence type="ECO:0000256" key="2">
    <source>
        <dbReference type="ARBA" id="ARBA00008320"/>
    </source>
</evidence>
<dbReference type="GO" id="GO:0030488">
    <property type="term" value="P:tRNA methylation"/>
    <property type="evidence" value="ECO:0007669"/>
    <property type="project" value="InterPro"/>
</dbReference>
<feature type="region of interest" description="Disordered" evidence="7">
    <location>
        <begin position="403"/>
        <end position="435"/>
    </location>
</feature>
<dbReference type="GO" id="GO:0005634">
    <property type="term" value="C:nucleus"/>
    <property type="evidence" value="ECO:0007669"/>
    <property type="project" value="UniProtKB-SubCell"/>
</dbReference>
<organism evidence="8 9">
    <name type="scientific">Pterulicium gracile</name>
    <dbReference type="NCBI Taxonomy" id="1884261"/>
    <lineage>
        <taxon>Eukaryota</taxon>
        <taxon>Fungi</taxon>
        <taxon>Dikarya</taxon>
        <taxon>Basidiomycota</taxon>
        <taxon>Agaricomycotina</taxon>
        <taxon>Agaricomycetes</taxon>
        <taxon>Agaricomycetidae</taxon>
        <taxon>Agaricales</taxon>
        <taxon>Pleurotineae</taxon>
        <taxon>Pterulaceae</taxon>
        <taxon>Pterulicium</taxon>
    </lineage>
</organism>
<comment type="similarity">
    <text evidence="2">Belongs to the TRM6/GCD10 family.</text>
</comment>
<sequence length="435" mass="48130">MEPGPSSPSGNREDTIKSGNTILLRVPNGGLKGVKIENDSTVALGRFGSFNANELIGQGFGTTYEMEGKRLLPLIPRTVQDLEDTDATNELINDGEFVQPLTVDEITVLKQSGAHASDIIQKQIEAHTSYSLKTEYSKEKYKKRKEAKYFKSVTTVEPTIFNVCDYWYSKDQSRVRDIRPDTLSQVLNLANIQPEGRYLAVDDASGIVVAGILDRMGGQGRLMTICDTESPPAYPAMVPMNFKPHVLDPVLCSLNWATAQEDHVPVTAPAEVSPEEVKSDRQKNRLHKRKAAIDALKRTREDLYAGQYDALVIASQYDPYSIVERLFPYLSGSASIVIHSPYIQVLTEIQSKMRSSTGFLFPSVSEPWLRRYQVLPGRTHPTMNTSGTGGYILHATKVLDQPAPSVKPATVLSAEEPEQNDEQETGSHSPMLTDS</sequence>
<dbReference type="PANTHER" id="PTHR12945:SF0">
    <property type="entry name" value="TRNA (ADENINE(58)-N(1))-METHYLTRANSFERASE NON-CATALYTIC SUBUNIT TRM6"/>
    <property type="match status" value="1"/>
</dbReference>
<evidence type="ECO:0000256" key="1">
    <source>
        <dbReference type="ARBA" id="ARBA00004123"/>
    </source>
</evidence>
<comment type="subcellular location">
    <subcellularLocation>
        <location evidence="1">Nucleus</location>
    </subcellularLocation>
</comment>
<dbReference type="OrthoDB" id="10254665at2759"/>
<evidence type="ECO:0000313" key="9">
    <source>
        <dbReference type="Proteomes" id="UP000305067"/>
    </source>
</evidence>
<keyword evidence="4" id="KW-0819">tRNA processing</keyword>
<evidence type="ECO:0000256" key="4">
    <source>
        <dbReference type="ARBA" id="ARBA00022694"/>
    </source>
</evidence>
<proteinExistence type="inferred from homology"/>
<evidence type="ECO:0000313" key="8">
    <source>
        <dbReference type="EMBL" id="TFL03697.1"/>
    </source>
</evidence>
<feature type="compositionally biased region" description="Polar residues" evidence="7">
    <location>
        <begin position="426"/>
        <end position="435"/>
    </location>
</feature>
<dbReference type="GO" id="GO:0031515">
    <property type="term" value="C:tRNA (m1A) methyltransferase complex"/>
    <property type="evidence" value="ECO:0007669"/>
    <property type="project" value="InterPro"/>
</dbReference>
<feature type="compositionally biased region" description="Acidic residues" evidence="7">
    <location>
        <begin position="415"/>
        <end position="424"/>
    </location>
</feature>
<dbReference type="EMBL" id="ML178820">
    <property type="protein sequence ID" value="TFL03697.1"/>
    <property type="molecule type" value="Genomic_DNA"/>
</dbReference>
<dbReference type="InterPro" id="IPR029063">
    <property type="entry name" value="SAM-dependent_MTases_sf"/>
</dbReference>
<dbReference type="PANTHER" id="PTHR12945">
    <property type="entry name" value="TRANSLATION INITIATION FACTOR EIF3-RELATED"/>
    <property type="match status" value="1"/>
</dbReference>
<dbReference type="InterPro" id="IPR017423">
    <property type="entry name" value="TRM6"/>
</dbReference>
<dbReference type="Pfam" id="PF04189">
    <property type="entry name" value="Gcd10p"/>
    <property type="match status" value="1"/>
</dbReference>
<dbReference type="Gene3D" id="3.40.50.150">
    <property type="entry name" value="Vaccinia Virus protein VP39"/>
    <property type="match status" value="1"/>
</dbReference>